<dbReference type="Pfam" id="PF09359">
    <property type="entry name" value="VTC"/>
    <property type="match status" value="1"/>
</dbReference>
<organism evidence="2 3">
    <name type="scientific">Streptococcus gordonii (strain Challis / ATCC 35105 / BCRC 15272 / CH1 / DL1 / V288)</name>
    <dbReference type="NCBI Taxonomy" id="467705"/>
    <lineage>
        <taxon>Bacteria</taxon>
        <taxon>Bacillati</taxon>
        <taxon>Bacillota</taxon>
        <taxon>Bacilli</taxon>
        <taxon>Lactobacillales</taxon>
        <taxon>Streptococcaceae</taxon>
        <taxon>Streptococcus</taxon>
    </lineage>
</organism>
<keyword evidence="3" id="KW-1185">Reference proteome</keyword>
<dbReference type="InterPro" id="IPR042267">
    <property type="entry name" value="VTC_sf"/>
</dbReference>
<dbReference type="EMBL" id="CP000725">
    <property type="protein sequence ID" value="ABV10489.1"/>
    <property type="molecule type" value="Genomic_DNA"/>
</dbReference>
<dbReference type="GO" id="GO:0006799">
    <property type="term" value="P:polyphosphate biosynthetic process"/>
    <property type="evidence" value="ECO:0007669"/>
    <property type="project" value="UniProtKB-ARBA"/>
</dbReference>
<dbReference type="Proteomes" id="UP000001131">
    <property type="component" value="Chromosome"/>
</dbReference>
<reference evidence="2 3" key="1">
    <citation type="journal article" date="2007" name="J. Bacteriol.">
        <title>Genome-wide transcriptional changes in Streptococcus gordonii in response to competence signaling peptide.</title>
        <authorList>
            <person name="Vickerman M.M."/>
            <person name="Iobst S."/>
            <person name="Jesionowski A.M."/>
            <person name="Gill S.R."/>
        </authorList>
    </citation>
    <scope>NUCLEOTIDE SEQUENCE [LARGE SCALE GENOMIC DNA]</scope>
    <source>
        <strain evidence="3">Challis / ATCC 35105 / BCRC 15272 / CH1 / DL1 / V288</strain>
    </source>
</reference>
<evidence type="ECO:0000313" key="2">
    <source>
        <dbReference type="EMBL" id="ABV10489.1"/>
    </source>
</evidence>
<gene>
    <name evidence="2" type="ordered locus">SGO_0330</name>
</gene>
<evidence type="ECO:0000313" key="3">
    <source>
        <dbReference type="Proteomes" id="UP000001131"/>
    </source>
</evidence>
<accession>A8AV39</accession>
<name>A8AV39_STRGC</name>
<evidence type="ECO:0000259" key="1">
    <source>
        <dbReference type="Pfam" id="PF09359"/>
    </source>
</evidence>
<dbReference type="KEGG" id="sgo:SGO_0330"/>
<dbReference type="STRING" id="467705.SGO_0330"/>
<dbReference type="eggNOG" id="COG5036">
    <property type="taxonomic scope" value="Bacteria"/>
</dbReference>
<feature type="domain" description="VTC" evidence="1">
    <location>
        <begin position="17"/>
        <end position="236"/>
    </location>
</feature>
<dbReference type="InterPro" id="IPR018966">
    <property type="entry name" value="VTC_domain"/>
</dbReference>
<dbReference type="CDD" id="cd07750">
    <property type="entry name" value="PolyPPase_VTC_like"/>
    <property type="match status" value="1"/>
</dbReference>
<protein>
    <recommendedName>
        <fullName evidence="1">VTC domain-containing protein</fullName>
    </recommendedName>
</protein>
<proteinExistence type="predicted"/>
<dbReference type="AlphaFoldDB" id="A8AV39"/>
<sequence length="252" mass="30010">MGESRLTLMKTDKKEQFRHEAKYLIGLKEKALLTQRFESILNLDRHAQNGGYTIRSLYFDDYWNSSYEEKAAGILMRKKYRIRIYNFSDRSIKLERKKKFENYIYKEAAPLTREEVEKIIEGDYGFLLHSPHPLCREFYFECVTNVMRPRVIVDYEREPWVYDAGTVRLTFDSNVRAAVGSYDIFDPNLPTIPVLPEGKLVFEVKYTEMQPQIIKDIIPPGASEFIAVSKYVLCYEKTRYLHDFEYWFDTDY</sequence>
<dbReference type="Gene3D" id="3.20.100.30">
    <property type="entry name" value="VTC, catalytic tunnel domain"/>
    <property type="match status" value="1"/>
</dbReference>
<dbReference type="HOGENOM" id="CLU_098613_0_0_9"/>